<dbReference type="Proteomes" id="UP000481153">
    <property type="component" value="Unassembled WGS sequence"/>
</dbReference>
<feature type="region of interest" description="Disordered" evidence="1">
    <location>
        <begin position="1"/>
        <end position="28"/>
    </location>
</feature>
<sequence>MSVGVMSIRGSKFATSNSRSKHNRSLHHRGAQSFARLNSLDYHDEIMDAYGGSYNYDYGVPAHHESIQTIQAQQSVVGEDEYVSSLGMLISAFPDVDPSIVHDIFTAKNFDVCGTAECLSGLIPPSSTSSNPVMDASIHDSDPEDGDWSYLDETDDQVSIASSVDWVVVHDEFEVGDQSTSVCRSYSDVLLASHGANQTPFQSINVTSPQTPIVVTTPPTKRRDETEEESLCDDYYGIKAYGQRARLASRRHAKTAKSSAK</sequence>
<proteinExistence type="predicted"/>
<accession>A0A6G0XPZ8</accession>
<dbReference type="AlphaFoldDB" id="A0A6G0XPZ8"/>
<keyword evidence="3" id="KW-1185">Reference proteome</keyword>
<evidence type="ECO:0000313" key="3">
    <source>
        <dbReference type="Proteomes" id="UP000481153"/>
    </source>
</evidence>
<evidence type="ECO:0008006" key="4">
    <source>
        <dbReference type="Google" id="ProtNLM"/>
    </source>
</evidence>
<evidence type="ECO:0000313" key="2">
    <source>
        <dbReference type="EMBL" id="KAF0742425.1"/>
    </source>
</evidence>
<name>A0A6G0XPZ8_9STRA</name>
<dbReference type="EMBL" id="VJMJ01000027">
    <property type="protein sequence ID" value="KAF0742425.1"/>
    <property type="molecule type" value="Genomic_DNA"/>
</dbReference>
<comment type="caution">
    <text evidence="2">The sequence shown here is derived from an EMBL/GenBank/DDBJ whole genome shotgun (WGS) entry which is preliminary data.</text>
</comment>
<evidence type="ECO:0000256" key="1">
    <source>
        <dbReference type="SAM" id="MobiDB-lite"/>
    </source>
</evidence>
<organism evidence="2 3">
    <name type="scientific">Aphanomyces euteiches</name>
    <dbReference type="NCBI Taxonomy" id="100861"/>
    <lineage>
        <taxon>Eukaryota</taxon>
        <taxon>Sar</taxon>
        <taxon>Stramenopiles</taxon>
        <taxon>Oomycota</taxon>
        <taxon>Saprolegniomycetes</taxon>
        <taxon>Saprolegniales</taxon>
        <taxon>Verrucalvaceae</taxon>
        <taxon>Aphanomyces</taxon>
    </lineage>
</organism>
<protein>
    <recommendedName>
        <fullName evidence="4">CUE domain-containing protein</fullName>
    </recommendedName>
</protein>
<feature type="compositionally biased region" description="Basic residues" evidence="1">
    <location>
        <begin position="19"/>
        <end position="28"/>
    </location>
</feature>
<reference evidence="2 3" key="1">
    <citation type="submission" date="2019-07" db="EMBL/GenBank/DDBJ databases">
        <title>Genomics analysis of Aphanomyces spp. identifies a new class of oomycete effector associated with host adaptation.</title>
        <authorList>
            <person name="Gaulin E."/>
        </authorList>
    </citation>
    <scope>NUCLEOTIDE SEQUENCE [LARGE SCALE GENOMIC DNA]</scope>
    <source>
        <strain evidence="2 3">ATCC 201684</strain>
    </source>
</reference>
<gene>
    <name evidence="2" type="ORF">Ae201684_002527</name>
</gene>
<dbReference type="VEuPathDB" id="FungiDB:AeMF1_002388"/>